<dbReference type="InterPro" id="IPR020904">
    <property type="entry name" value="Sc_DH/Rdtase_CS"/>
</dbReference>
<dbReference type="EnsemblMetazoa" id="G7862.2">
    <property type="protein sequence ID" value="G7862.2:cds"/>
    <property type="gene ID" value="G7862"/>
</dbReference>
<dbReference type="Pfam" id="PF00106">
    <property type="entry name" value="adh_short"/>
    <property type="match status" value="1"/>
</dbReference>
<dbReference type="AlphaFoldDB" id="A0A8W8P016"/>
<dbReference type="InterPro" id="IPR002347">
    <property type="entry name" value="SDR_fam"/>
</dbReference>
<reference evidence="6" key="1">
    <citation type="submission" date="2022-08" db="UniProtKB">
        <authorList>
            <consortium name="EnsemblMetazoa"/>
        </authorList>
    </citation>
    <scope>IDENTIFICATION</scope>
    <source>
        <strain evidence="6">05x7-T-G4-1.051#20</strain>
    </source>
</reference>
<dbReference type="PANTHER" id="PTHR42879">
    <property type="entry name" value="3-OXOACYL-(ACYL-CARRIER-PROTEIN) REDUCTASE"/>
    <property type="match status" value="1"/>
</dbReference>
<dbReference type="InterPro" id="IPR050259">
    <property type="entry name" value="SDR"/>
</dbReference>
<organism evidence="6 7">
    <name type="scientific">Magallana gigas</name>
    <name type="common">Pacific oyster</name>
    <name type="synonym">Crassostrea gigas</name>
    <dbReference type="NCBI Taxonomy" id="29159"/>
    <lineage>
        <taxon>Eukaryota</taxon>
        <taxon>Metazoa</taxon>
        <taxon>Spiralia</taxon>
        <taxon>Lophotrochozoa</taxon>
        <taxon>Mollusca</taxon>
        <taxon>Bivalvia</taxon>
        <taxon>Autobranchia</taxon>
        <taxon>Pteriomorphia</taxon>
        <taxon>Ostreida</taxon>
        <taxon>Ostreoidea</taxon>
        <taxon>Ostreidae</taxon>
        <taxon>Magallana</taxon>
    </lineage>
</organism>
<evidence type="ECO:0000256" key="1">
    <source>
        <dbReference type="ARBA" id="ARBA00006484"/>
    </source>
</evidence>
<evidence type="ECO:0000256" key="5">
    <source>
        <dbReference type="RuleBase" id="RU000363"/>
    </source>
</evidence>
<comment type="catalytic activity">
    <reaction evidence="4">
        <text>a (3R)-hydroxyacyl-[ACP] + NADP(+) = a 3-oxoacyl-[ACP] + NADPH + H(+)</text>
        <dbReference type="Rhea" id="RHEA:17397"/>
        <dbReference type="Rhea" id="RHEA-COMP:9916"/>
        <dbReference type="Rhea" id="RHEA-COMP:9945"/>
        <dbReference type="ChEBI" id="CHEBI:15378"/>
        <dbReference type="ChEBI" id="CHEBI:57783"/>
        <dbReference type="ChEBI" id="CHEBI:58349"/>
        <dbReference type="ChEBI" id="CHEBI:78776"/>
        <dbReference type="ChEBI" id="CHEBI:78827"/>
        <dbReference type="EC" id="1.1.1.100"/>
    </reaction>
</comment>
<evidence type="ECO:0000256" key="2">
    <source>
        <dbReference type="ARBA" id="ARBA00012948"/>
    </source>
</evidence>
<keyword evidence="3" id="KW-0560">Oxidoreductase</keyword>
<evidence type="ECO:0000313" key="6">
    <source>
        <dbReference type="EnsemblMetazoa" id="G7862.2:cds"/>
    </source>
</evidence>
<evidence type="ECO:0000256" key="4">
    <source>
        <dbReference type="ARBA" id="ARBA00048508"/>
    </source>
</evidence>
<proteinExistence type="inferred from homology"/>
<dbReference type="GO" id="GO:0032787">
    <property type="term" value="P:monocarboxylic acid metabolic process"/>
    <property type="evidence" value="ECO:0007669"/>
    <property type="project" value="UniProtKB-ARBA"/>
</dbReference>
<dbReference type="EC" id="1.1.1.100" evidence="2"/>
<dbReference type="PROSITE" id="PS00061">
    <property type="entry name" value="ADH_SHORT"/>
    <property type="match status" value="1"/>
</dbReference>
<dbReference type="SUPFAM" id="SSF51735">
    <property type="entry name" value="NAD(P)-binding Rossmann-fold domains"/>
    <property type="match status" value="1"/>
</dbReference>
<dbReference type="Pfam" id="PF13561">
    <property type="entry name" value="adh_short_C2"/>
    <property type="match status" value="1"/>
</dbReference>
<evidence type="ECO:0000313" key="7">
    <source>
        <dbReference type="Proteomes" id="UP000005408"/>
    </source>
</evidence>
<name>A0A8W8P016_MAGGI</name>
<dbReference type="InterPro" id="IPR036291">
    <property type="entry name" value="NAD(P)-bd_dom_sf"/>
</dbReference>
<dbReference type="Proteomes" id="UP000005408">
    <property type="component" value="Unassembled WGS sequence"/>
</dbReference>
<dbReference type="PANTHER" id="PTHR42879:SF2">
    <property type="entry name" value="3-OXOACYL-[ACYL-CARRIER-PROTEIN] REDUCTASE FABG"/>
    <property type="match status" value="1"/>
</dbReference>
<dbReference type="PRINTS" id="PR00081">
    <property type="entry name" value="GDHRDH"/>
</dbReference>
<comment type="similarity">
    <text evidence="1 5">Belongs to the short-chain dehydrogenases/reductases (SDR) family.</text>
</comment>
<dbReference type="GO" id="GO:0004316">
    <property type="term" value="F:3-oxoacyl-[acyl-carrier-protein] reductase (NADPH) activity"/>
    <property type="evidence" value="ECO:0007669"/>
    <property type="project" value="UniProtKB-EC"/>
</dbReference>
<sequence>MSLTGRTALVTGFGGGIGSAIAVSLAEGGCRLVGTDRSMSDTVKQNMEKIKEISGQEALFFECDLLNRESIDQLCSTIASKVPSGIDILVNNAGCYERCTMDEKTLESWDRDLAINLTAPFLLSKNFAMSMKKKGWGRIINMSSVAGLLSCPLTIGYCSSKTGLVGLTKTIAAELAPLGVTCNAICPSVLDTPIIQPVLDALKKETGASKSILNTKYIGIFLTVSKFMKINNVIQPVLDALQKETGASREEIMENFRKTYPTKKFTTTKQIGDYVVFLCSPAADNMTGLATPMDGGFSIV</sequence>
<dbReference type="PRINTS" id="PR00080">
    <property type="entry name" value="SDRFAMILY"/>
</dbReference>
<protein>
    <recommendedName>
        <fullName evidence="2">3-oxoacyl-[acyl-carrier-protein] reductase</fullName>
        <ecNumber evidence="2">1.1.1.100</ecNumber>
    </recommendedName>
</protein>
<dbReference type="Gene3D" id="3.40.50.720">
    <property type="entry name" value="NAD(P)-binding Rossmann-like Domain"/>
    <property type="match status" value="1"/>
</dbReference>
<accession>A0A8W8P016</accession>
<evidence type="ECO:0000256" key="3">
    <source>
        <dbReference type="ARBA" id="ARBA00023002"/>
    </source>
</evidence>
<keyword evidence="7" id="KW-1185">Reference proteome</keyword>